<dbReference type="RefSeq" id="WP_248943196.1">
    <property type="nucleotide sequence ID" value="NZ_JAKIKS010000208.1"/>
</dbReference>
<name>A0ABT0LJ74_9GAMM</name>
<sequence>MSCQCYYCVSTRNKRPVSPSFPTEKLTHKEKNLRQQKLRHQEAMENSKYDPVSDARHAAHRERILAKKRAAAEAEQAASTQKQSMLAPTLAAASLATVASQSQAGVKMNPNNMHWPAEDFTTRERYDIEWDFSNQDTVSLALLTLDEAEEYLENLQQNSAYDNMSEGKNYTGLAMGLKSAHSLGKTLNSFGATASAVVINGVEHIVIENYKPKYLDLGTRWQRSTPQMLKMGLALNTLKGNKAFFKSNIIVEIAFSGAVNAADYMMNDEVTLREVVKRFSADVAKGVVTGVAAQGTVLLGSSAAALAGFSIPVAGQVALFAFACFGIGYAVSDLDNEYQYTEGMLEKIEGLIDEINEE</sequence>
<evidence type="ECO:0000313" key="2">
    <source>
        <dbReference type="Proteomes" id="UP001203423"/>
    </source>
</evidence>
<protein>
    <submittedName>
        <fullName evidence="1">Uncharacterized protein</fullName>
    </submittedName>
</protein>
<gene>
    <name evidence="1" type="ORF">L2764_25675</name>
</gene>
<keyword evidence="2" id="KW-1185">Reference proteome</keyword>
<comment type="caution">
    <text evidence="1">The sequence shown here is derived from an EMBL/GenBank/DDBJ whole genome shotgun (WGS) entry which is preliminary data.</text>
</comment>
<accession>A0ABT0LJ74</accession>
<evidence type="ECO:0000313" key="1">
    <source>
        <dbReference type="EMBL" id="MCL1127762.1"/>
    </source>
</evidence>
<dbReference type="Proteomes" id="UP001203423">
    <property type="component" value="Unassembled WGS sequence"/>
</dbReference>
<proteinExistence type="predicted"/>
<dbReference type="EMBL" id="JAKIKS010000208">
    <property type="protein sequence ID" value="MCL1127762.1"/>
    <property type="molecule type" value="Genomic_DNA"/>
</dbReference>
<reference evidence="1 2" key="1">
    <citation type="submission" date="2022-01" db="EMBL/GenBank/DDBJ databases">
        <title>Whole genome-based taxonomy of the Shewanellaceae.</title>
        <authorList>
            <person name="Martin-Rodriguez A.J."/>
        </authorList>
    </citation>
    <scope>NUCLEOTIDE SEQUENCE [LARGE SCALE GENOMIC DNA]</scope>
    <source>
        <strain evidence="1 2">DSM 17177</strain>
    </source>
</reference>
<organism evidence="1 2">
    <name type="scientific">Shewanella surugensis</name>
    <dbReference type="NCBI Taxonomy" id="212020"/>
    <lineage>
        <taxon>Bacteria</taxon>
        <taxon>Pseudomonadati</taxon>
        <taxon>Pseudomonadota</taxon>
        <taxon>Gammaproteobacteria</taxon>
        <taxon>Alteromonadales</taxon>
        <taxon>Shewanellaceae</taxon>
        <taxon>Shewanella</taxon>
    </lineage>
</organism>